<dbReference type="InterPro" id="IPR051155">
    <property type="entry name" value="Nematode_MSP"/>
</dbReference>
<evidence type="ECO:0000256" key="8">
    <source>
        <dbReference type="SAM" id="MobiDB-lite"/>
    </source>
</evidence>
<organism evidence="11 12">
    <name type="scientific">Bursaphelenchus okinawaensis</name>
    <dbReference type="NCBI Taxonomy" id="465554"/>
    <lineage>
        <taxon>Eukaryota</taxon>
        <taxon>Metazoa</taxon>
        <taxon>Ecdysozoa</taxon>
        <taxon>Nematoda</taxon>
        <taxon>Chromadorea</taxon>
        <taxon>Rhabditida</taxon>
        <taxon>Tylenchina</taxon>
        <taxon>Tylenchomorpha</taxon>
        <taxon>Aphelenchoidea</taxon>
        <taxon>Aphelenchoididae</taxon>
        <taxon>Bursaphelenchus</taxon>
    </lineage>
</organism>
<feature type="domain" description="MSP" evidence="10">
    <location>
        <begin position="387"/>
        <end position="505"/>
    </location>
</feature>
<feature type="compositionally biased region" description="Basic and acidic residues" evidence="8">
    <location>
        <begin position="150"/>
        <end position="181"/>
    </location>
</feature>
<evidence type="ECO:0000259" key="10">
    <source>
        <dbReference type="PROSITE" id="PS50202"/>
    </source>
</evidence>
<keyword evidence="3 7" id="KW-0206">Cytoskeleton</keyword>
<evidence type="ECO:0000256" key="9">
    <source>
        <dbReference type="SAM" id="Phobius"/>
    </source>
</evidence>
<comment type="subcellular location">
    <subcellularLocation>
        <location evidence="6">Cell projection</location>
        <location evidence="6">Pseudopodium</location>
    </subcellularLocation>
    <subcellularLocation>
        <location evidence="1">Cytoplasm</location>
        <location evidence="1">Cytoskeleton</location>
    </subcellularLocation>
</comment>
<dbReference type="InterPro" id="IPR008962">
    <property type="entry name" value="PapD-like_sf"/>
</dbReference>
<evidence type="ECO:0000256" key="6">
    <source>
        <dbReference type="ARBA" id="ARBA00037818"/>
    </source>
</evidence>
<feature type="compositionally biased region" description="Low complexity" evidence="8">
    <location>
        <begin position="314"/>
        <end position="333"/>
    </location>
</feature>
<proteinExistence type="predicted"/>
<feature type="compositionally biased region" description="Polar residues" evidence="8">
    <location>
        <begin position="182"/>
        <end position="195"/>
    </location>
</feature>
<evidence type="ECO:0000313" key="12">
    <source>
        <dbReference type="Proteomes" id="UP000614601"/>
    </source>
</evidence>
<evidence type="ECO:0000256" key="3">
    <source>
        <dbReference type="ARBA" id="ARBA00023212"/>
    </source>
</evidence>
<sequence>MQEAQAHILEIIKDQKHFTARWLKQARIKSGIEEEHIAVCITACVFSYLAIGEHAQFLANAICVVVPLILTFVYVNEKPSTQNIQLYWAVFGLITLLDTGFKNSIPLYYILKLIILALLFLKPFMLAEKVIEFARQFEDKDKKLEDTISEIEQKSKGKKSPPPEKPEAEDDKIVKETKDSQSGRGASEPSPTTNEAGAGGAAAGGAGGSGNDGGAGAGAGGACAGGAGGAGSDAAGGGTGGAVAGGAGAGGAGGAGAGGAGVSGNDGAAGGAGAGGAGGAGSDGTGGAGAGGAGGAGSDGAGGAGADGTGAAGSGAKSPSKAKSPNAKSPNSATAVPSGTSRDSEGNPRQNSNYRDEMAKNTSQYRLSEDGEGMNFKGAAMPTAHNDFVTEPVNKLVFNAPFDENVLSYYLTVRNNTPRTMAFAMKSNAIPRITANPPSGILKPRQKILIWVNLQPFKWDSIDVSRDRIAFDYVLCPADTKKFVHKLLQGDEPRRRKNIFIHYNP</sequence>
<dbReference type="Proteomes" id="UP000783686">
    <property type="component" value="Unassembled WGS sequence"/>
</dbReference>
<keyword evidence="2" id="KW-0963">Cytoplasm</keyword>
<reference evidence="11" key="1">
    <citation type="submission" date="2020-09" db="EMBL/GenBank/DDBJ databases">
        <authorList>
            <person name="Kikuchi T."/>
        </authorList>
    </citation>
    <scope>NUCLEOTIDE SEQUENCE</scope>
    <source>
        <strain evidence="11">SH1</strain>
    </source>
</reference>
<dbReference type="PANTHER" id="PTHR22920">
    <property type="entry name" value="MAJOR SPERM PROTEIN"/>
    <property type="match status" value="1"/>
</dbReference>
<dbReference type="EMBL" id="CAJFCW020000002">
    <property type="protein sequence ID" value="CAG9090314.1"/>
    <property type="molecule type" value="Genomic_DNA"/>
</dbReference>
<keyword evidence="4" id="KW-0966">Cell projection</keyword>
<dbReference type="EMBL" id="CAJFDH010000002">
    <property type="protein sequence ID" value="CAD5209893.1"/>
    <property type="molecule type" value="Genomic_DNA"/>
</dbReference>
<evidence type="ECO:0000256" key="4">
    <source>
        <dbReference type="ARBA" id="ARBA00023273"/>
    </source>
</evidence>
<name>A0A811K2I9_9BILA</name>
<evidence type="ECO:0000256" key="2">
    <source>
        <dbReference type="ARBA" id="ARBA00022490"/>
    </source>
</evidence>
<keyword evidence="9" id="KW-0812">Transmembrane</keyword>
<comment type="function">
    <text evidence="5 7">Central component in molecular interactions underlying sperm crawling. Forms an extensive filament system that extends from sperm villipoda, along the leading edge of the pseudopod.</text>
</comment>
<evidence type="ECO:0000256" key="1">
    <source>
        <dbReference type="ARBA" id="ARBA00004245"/>
    </source>
</evidence>
<dbReference type="Proteomes" id="UP000614601">
    <property type="component" value="Unassembled WGS sequence"/>
</dbReference>
<dbReference type="Pfam" id="PF03134">
    <property type="entry name" value="TB2_DP1_HVA22"/>
    <property type="match status" value="1"/>
</dbReference>
<evidence type="ECO:0000256" key="7">
    <source>
        <dbReference type="RuleBase" id="RU003425"/>
    </source>
</evidence>
<dbReference type="Pfam" id="PF00635">
    <property type="entry name" value="Motile_Sperm"/>
    <property type="match status" value="1"/>
</dbReference>
<dbReference type="InterPro" id="IPR004345">
    <property type="entry name" value="TB2_DP1_HVA22"/>
</dbReference>
<feature type="transmembrane region" description="Helical" evidence="9">
    <location>
        <begin position="107"/>
        <end position="127"/>
    </location>
</feature>
<dbReference type="GO" id="GO:0005856">
    <property type="term" value="C:cytoskeleton"/>
    <property type="evidence" value="ECO:0007669"/>
    <property type="project" value="UniProtKB-SubCell"/>
</dbReference>
<dbReference type="AlphaFoldDB" id="A0A811K2I9"/>
<dbReference type="SUPFAM" id="SSF49354">
    <property type="entry name" value="PapD-like"/>
    <property type="match status" value="1"/>
</dbReference>
<dbReference type="Gene3D" id="2.60.40.10">
    <property type="entry name" value="Immunoglobulins"/>
    <property type="match status" value="1"/>
</dbReference>
<dbReference type="GO" id="GO:0031143">
    <property type="term" value="C:pseudopodium"/>
    <property type="evidence" value="ECO:0007669"/>
    <property type="project" value="UniProtKB-SubCell"/>
</dbReference>
<feature type="compositionally biased region" description="Polar residues" evidence="8">
    <location>
        <begin position="334"/>
        <end position="353"/>
    </location>
</feature>
<gene>
    <name evidence="11" type="ORF">BOKJ2_LOCUS2915</name>
</gene>
<feature type="compositionally biased region" description="Gly residues" evidence="8">
    <location>
        <begin position="197"/>
        <end position="206"/>
    </location>
</feature>
<feature type="region of interest" description="Disordered" evidence="8">
    <location>
        <begin position="150"/>
        <end position="206"/>
    </location>
</feature>
<evidence type="ECO:0000256" key="5">
    <source>
        <dbReference type="ARBA" id="ARBA00037744"/>
    </source>
</evidence>
<feature type="transmembrane region" description="Helical" evidence="9">
    <location>
        <begin position="57"/>
        <end position="75"/>
    </location>
</feature>
<dbReference type="PROSITE" id="PS50202">
    <property type="entry name" value="MSP"/>
    <property type="match status" value="1"/>
</dbReference>
<dbReference type="PANTHER" id="PTHR22920:SF21">
    <property type="entry name" value="MAJOR SPERM PROTEIN"/>
    <property type="match status" value="1"/>
</dbReference>
<keyword evidence="12" id="KW-1185">Reference proteome</keyword>
<protein>
    <recommendedName>
        <fullName evidence="7">Major sperm protein</fullName>
    </recommendedName>
</protein>
<accession>A0A811K2I9</accession>
<dbReference type="InterPro" id="IPR000535">
    <property type="entry name" value="MSP_dom"/>
</dbReference>
<evidence type="ECO:0000313" key="11">
    <source>
        <dbReference type="EMBL" id="CAD5209893.1"/>
    </source>
</evidence>
<feature type="region of interest" description="Disordered" evidence="8">
    <location>
        <begin position="287"/>
        <end position="360"/>
    </location>
</feature>
<keyword evidence="9" id="KW-1133">Transmembrane helix</keyword>
<comment type="caution">
    <text evidence="11">The sequence shown here is derived from an EMBL/GenBank/DDBJ whole genome shotgun (WGS) entry which is preliminary data.</text>
</comment>
<dbReference type="InterPro" id="IPR013783">
    <property type="entry name" value="Ig-like_fold"/>
</dbReference>
<feature type="transmembrane region" description="Helical" evidence="9">
    <location>
        <begin position="84"/>
        <end position="101"/>
    </location>
</feature>
<keyword evidence="9" id="KW-0472">Membrane</keyword>
<dbReference type="OrthoDB" id="5784816at2759"/>
<feature type="compositionally biased region" description="Gly residues" evidence="8">
    <location>
        <begin position="287"/>
        <end position="313"/>
    </location>
</feature>